<reference evidence="1 2" key="1">
    <citation type="journal article" date="2024" name="Microbiology">
        <title>Methylomarinum rosea sp. nov., a novel halophilic methanotrophic bacterium from the hypersaline Lake Elton.</title>
        <authorList>
            <person name="Suleimanov R.Z."/>
            <person name="Oshkin I.Y."/>
            <person name="Danilova O.V."/>
            <person name="Suzina N.E."/>
            <person name="Dedysh S.N."/>
        </authorList>
    </citation>
    <scope>NUCLEOTIDE SEQUENCE [LARGE SCALE GENOMIC DNA]</scope>
    <source>
        <strain evidence="1 2">Ch1-1</strain>
    </source>
</reference>
<dbReference type="AlphaFoldDB" id="A0AAU7NUH8"/>
<organism evidence="1 2">
    <name type="scientific">Methylomarinum roseum</name>
    <dbReference type="NCBI Taxonomy" id="3067653"/>
    <lineage>
        <taxon>Bacteria</taxon>
        <taxon>Pseudomonadati</taxon>
        <taxon>Pseudomonadota</taxon>
        <taxon>Gammaproteobacteria</taxon>
        <taxon>Methylococcales</taxon>
        <taxon>Methylococcaceae</taxon>
        <taxon>Methylomarinum</taxon>
    </lineage>
</organism>
<gene>
    <name evidence="1" type="ORF">Q9L42_020115</name>
</gene>
<name>A0AAU7NUH8_9GAMM</name>
<proteinExistence type="predicted"/>
<dbReference type="InterPro" id="IPR009912">
    <property type="entry name" value="DUF1451"/>
</dbReference>
<dbReference type="EMBL" id="CP157743">
    <property type="protein sequence ID" value="XBS20618.1"/>
    <property type="molecule type" value="Genomic_DNA"/>
</dbReference>
<accession>A0AAU7NUH8</accession>
<keyword evidence="2" id="KW-1185">Reference proteome</keyword>
<dbReference type="Pfam" id="PF07295">
    <property type="entry name" value="DUF1451"/>
    <property type="match status" value="1"/>
</dbReference>
<dbReference type="RefSeq" id="WP_305906613.1">
    <property type="nucleotide sequence ID" value="NZ_CP157743.1"/>
</dbReference>
<dbReference type="Proteomes" id="UP001225378">
    <property type="component" value="Chromosome"/>
</dbReference>
<evidence type="ECO:0000313" key="1">
    <source>
        <dbReference type="EMBL" id="XBS20618.1"/>
    </source>
</evidence>
<sequence>MNENKFIDVYNKLMEHLYEAMDGTLHTVAEAMEIAKEKVSEFGGHAQEFTQEELDRISHYVLRDIEHAATSSEPVKDDESLTEWLKFDIELIENFALEAFMDVADKTRIELAKLENQARQYHPYKSGEITGPGTLVCDACGKQIAFKSTSVIPKCPKCDGENFTRC</sequence>
<protein>
    <submittedName>
        <fullName evidence="1">Zinc ribbon-containing protein</fullName>
    </submittedName>
</protein>
<evidence type="ECO:0000313" key="2">
    <source>
        <dbReference type="Proteomes" id="UP001225378"/>
    </source>
</evidence>
<dbReference type="KEGG" id="mech:Q9L42_020115"/>